<accession>A0AAP4RAT1</accession>
<dbReference type="AlphaFoldDB" id="A0AAP4RAT1"/>
<evidence type="ECO:0000313" key="1">
    <source>
        <dbReference type="EMBL" id="MDN7569961.1"/>
    </source>
</evidence>
<dbReference type="RefSeq" id="WP_175841039.1">
    <property type="nucleotide sequence ID" value="NZ_CADEVJ010000003.1"/>
</dbReference>
<proteinExistence type="predicted"/>
<gene>
    <name evidence="1" type="ORF">QZM56_36295</name>
</gene>
<dbReference type="EMBL" id="JAUJQS010000043">
    <property type="protein sequence ID" value="MDN7569961.1"/>
    <property type="molecule type" value="Genomic_DNA"/>
</dbReference>
<comment type="caution">
    <text evidence="1">The sequence shown here is derived from an EMBL/GenBank/DDBJ whole genome shotgun (WGS) entry which is preliminary data.</text>
</comment>
<reference evidence="1" key="1">
    <citation type="submission" date="2023-07" db="EMBL/GenBank/DDBJ databases">
        <title>A collection of bacterial strains from the Burkholderia cepacia Research Laboratory and Repository.</title>
        <authorList>
            <person name="Lipuma J."/>
            <person name="Spilker T."/>
            <person name="Caverly L."/>
        </authorList>
    </citation>
    <scope>NUCLEOTIDE SEQUENCE</scope>
    <source>
        <strain evidence="1">AU44979</strain>
    </source>
</reference>
<protein>
    <submittedName>
        <fullName evidence="1">Uncharacterized protein</fullName>
    </submittedName>
</protein>
<sequence>MSIQNSTIILCLASALLQGCSFGFKDVALNQSLPDDFKYRTILKNSIEFRSDPGSNIGLVISPDEKGQYHIIGKPILPSGVVPQVSALKDGNVYDSKVDAGASSQGSYLAFAATLSVDQTASVDIVDAVHAYVPPADIPDDSLFAIAATHSATPRYWLEDLYISTVTKTVATKESGNVTASPPAFGAKGSIYGDDSETSHDWIVAARLINVDTYALAHGKPANGPIGHDEKLISAPTNTLLRPGQNLSFSVLSPITFDMRKK</sequence>
<organism evidence="1 2">
    <name type="scientific">Burkholderia contaminans</name>
    <dbReference type="NCBI Taxonomy" id="488447"/>
    <lineage>
        <taxon>Bacteria</taxon>
        <taxon>Pseudomonadati</taxon>
        <taxon>Pseudomonadota</taxon>
        <taxon>Betaproteobacteria</taxon>
        <taxon>Burkholderiales</taxon>
        <taxon>Burkholderiaceae</taxon>
        <taxon>Burkholderia</taxon>
        <taxon>Burkholderia cepacia complex</taxon>
    </lineage>
</organism>
<name>A0AAP4RAT1_9BURK</name>
<evidence type="ECO:0000313" key="2">
    <source>
        <dbReference type="Proteomes" id="UP001172109"/>
    </source>
</evidence>
<dbReference type="Proteomes" id="UP001172109">
    <property type="component" value="Unassembled WGS sequence"/>
</dbReference>